<dbReference type="Pfam" id="PF00072">
    <property type="entry name" value="Response_reg"/>
    <property type="match status" value="1"/>
</dbReference>
<feature type="modified residue" description="4-aspartylphosphate" evidence="2">
    <location>
        <position position="57"/>
    </location>
</feature>
<dbReference type="PANTHER" id="PTHR43214">
    <property type="entry name" value="TWO-COMPONENT RESPONSE REGULATOR"/>
    <property type="match status" value="1"/>
</dbReference>
<gene>
    <name evidence="5" type="ORF">EBM89_00870</name>
</gene>
<reference evidence="5 6" key="1">
    <citation type="submission" date="2018-10" db="EMBL/GenBank/DDBJ databases">
        <title>Isolation, diversity and antifungal activity of actinobacteria from wheat.</title>
        <authorList>
            <person name="Han C."/>
        </authorList>
    </citation>
    <scope>NUCLEOTIDE SEQUENCE [LARGE SCALE GENOMIC DNA]</scope>
    <source>
        <strain evidence="5 6">NEAU-YY56</strain>
    </source>
</reference>
<accession>A0A3M2JKI2</accession>
<name>A0A3M2JKI2_9CELL</name>
<evidence type="ECO:0000313" key="5">
    <source>
        <dbReference type="EMBL" id="RMI14342.1"/>
    </source>
</evidence>
<keyword evidence="2" id="KW-0597">Phosphoprotein</keyword>
<dbReference type="SUPFAM" id="SSF52172">
    <property type="entry name" value="CheY-like"/>
    <property type="match status" value="1"/>
</dbReference>
<dbReference type="Proteomes" id="UP000269289">
    <property type="component" value="Unassembled WGS sequence"/>
</dbReference>
<dbReference type="EMBL" id="RFFI01000002">
    <property type="protein sequence ID" value="RMI14342.1"/>
    <property type="molecule type" value="Genomic_DNA"/>
</dbReference>
<dbReference type="InterPro" id="IPR001789">
    <property type="entry name" value="Sig_transdc_resp-reg_receiver"/>
</dbReference>
<dbReference type="Gene3D" id="3.40.50.2300">
    <property type="match status" value="1"/>
</dbReference>
<keyword evidence="6" id="KW-1185">Reference proteome</keyword>
<dbReference type="SUPFAM" id="SSF46894">
    <property type="entry name" value="C-terminal effector domain of the bipartite response regulators"/>
    <property type="match status" value="1"/>
</dbReference>
<evidence type="ECO:0000259" key="3">
    <source>
        <dbReference type="PROSITE" id="PS50043"/>
    </source>
</evidence>
<evidence type="ECO:0000256" key="2">
    <source>
        <dbReference type="PROSITE-ProRule" id="PRU00169"/>
    </source>
</evidence>
<dbReference type="CDD" id="cd06170">
    <property type="entry name" value="LuxR_C_like"/>
    <property type="match status" value="1"/>
</dbReference>
<organism evidence="5 6">
    <name type="scientific">Cellulomonas triticagri</name>
    <dbReference type="NCBI Taxonomy" id="2483352"/>
    <lineage>
        <taxon>Bacteria</taxon>
        <taxon>Bacillati</taxon>
        <taxon>Actinomycetota</taxon>
        <taxon>Actinomycetes</taxon>
        <taxon>Micrococcales</taxon>
        <taxon>Cellulomonadaceae</taxon>
        <taxon>Cellulomonas</taxon>
    </lineage>
</organism>
<protein>
    <submittedName>
        <fullName evidence="5">DNA-binding response regulator</fullName>
    </submittedName>
</protein>
<dbReference type="RefSeq" id="WP_122147571.1">
    <property type="nucleotide sequence ID" value="NZ_RFFI01000002.1"/>
</dbReference>
<dbReference type="PRINTS" id="PR00038">
    <property type="entry name" value="HTHLUXR"/>
</dbReference>
<dbReference type="InterPro" id="IPR011006">
    <property type="entry name" value="CheY-like_superfamily"/>
</dbReference>
<feature type="domain" description="HTH luxR-type" evidence="3">
    <location>
        <begin position="144"/>
        <end position="213"/>
    </location>
</feature>
<evidence type="ECO:0000313" key="6">
    <source>
        <dbReference type="Proteomes" id="UP000269289"/>
    </source>
</evidence>
<dbReference type="OrthoDB" id="5145487at2"/>
<proteinExistence type="predicted"/>
<evidence type="ECO:0000256" key="1">
    <source>
        <dbReference type="ARBA" id="ARBA00023125"/>
    </source>
</evidence>
<feature type="domain" description="Response regulatory" evidence="4">
    <location>
        <begin position="6"/>
        <end position="117"/>
    </location>
</feature>
<dbReference type="InterPro" id="IPR000792">
    <property type="entry name" value="Tscrpt_reg_LuxR_C"/>
</dbReference>
<dbReference type="SMART" id="SM00421">
    <property type="entry name" value="HTH_LUXR"/>
    <property type="match status" value="1"/>
</dbReference>
<dbReference type="GO" id="GO:0006355">
    <property type="term" value="P:regulation of DNA-templated transcription"/>
    <property type="evidence" value="ECO:0007669"/>
    <property type="project" value="InterPro"/>
</dbReference>
<dbReference type="InterPro" id="IPR039420">
    <property type="entry name" value="WalR-like"/>
</dbReference>
<dbReference type="InterPro" id="IPR016032">
    <property type="entry name" value="Sig_transdc_resp-reg_C-effctor"/>
</dbReference>
<dbReference type="GO" id="GO:0000160">
    <property type="term" value="P:phosphorelay signal transduction system"/>
    <property type="evidence" value="ECO:0007669"/>
    <property type="project" value="InterPro"/>
</dbReference>
<dbReference type="SMART" id="SM00448">
    <property type="entry name" value="REC"/>
    <property type="match status" value="1"/>
</dbReference>
<dbReference type="GO" id="GO:0003677">
    <property type="term" value="F:DNA binding"/>
    <property type="evidence" value="ECO:0007669"/>
    <property type="project" value="UniProtKB-KW"/>
</dbReference>
<dbReference type="PROSITE" id="PS50043">
    <property type="entry name" value="HTH_LUXR_2"/>
    <property type="match status" value="1"/>
</dbReference>
<dbReference type="PROSITE" id="PS50110">
    <property type="entry name" value="RESPONSE_REGULATORY"/>
    <property type="match status" value="1"/>
</dbReference>
<sequence>MRSTIRVSLVEDELMFRRMLEQLLHGRPGLSLAHSVGGAQEAALVITPGSTDVVVVDVALEDGDGVALAARLQRSDPDLGVLLLSAQDSLSAFMLAQDAAPKPWSYLSKRSSFAITTLVRAITAADRGEQVIDPYLVGRSAARSDSQVSRLTPAQFRVLSLVAQGLTNEAIAEELGVVVRSVENHLLVIYRVLGLVVDGRNRRVLATLAFLRQTSRVAGR</sequence>
<dbReference type="Pfam" id="PF00196">
    <property type="entry name" value="GerE"/>
    <property type="match status" value="1"/>
</dbReference>
<dbReference type="AlphaFoldDB" id="A0A3M2JKI2"/>
<comment type="caution">
    <text evidence="5">The sequence shown here is derived from an EMBL/GenBank/DDBJ whole genome shotgun (WGS) entry which is preliminary data.</text>
</comment>
<keyword evidence="1 5" id="KW-0238">DNA-binding</keyword>
<evidence type="ECO:0000259" key="4">
    <source>
        <dbReference type="PROSITE" id="PS50110"/>
    </source>
</evidence>